<evidence type="ECO:0000313" key="2">
    <source>
        <dbReference type="EMBL" id="KAK6922336.1"/>
    </source>
</evidence>
<evidence type="ECO:0000256" key="1">
    <source>
        <dbReference type="SAM" id="Coils"/>
    </source>
</evidence>
<proteinExistence type="predicted"/>
<accession>A0AAN8Z2M3</accession>
<organism evidence="2 3">
    <name type="scientific">Dillenia turbinata</name>
    <dbReference type="NCBI Taxonomy" id="194707"/>
    <lineage>
        <taxon>Eukaryota</taxon>
        <taxon>Viridiplantae</taxon>
        <taxon>Streptophyta</taxon>
        <taxon>Embryophyta</taxon>
        <taxon>Tracheophyta</taxon>
        <taxon>Spermatophyta</taxon>
        <taxon>Magnoliopsida</taxon>
        <taxon>eudicotyledons</taxon>
        <taxon>Gunneridae</taxon>
        <taxon>Pentapetalae</taxon>
        <taxon>Dilleniales</taxon>
        <taxon>Dilleniaceae</taxon>
        <taxon>Dillenia</taxon>
    </lineage>
</organism>
<protein>
    <submittedName>
        <fullName evidence="2">Uncharacterized protein</fullName>
    </submittedName>
</protein>
<feature type="coiled-coil region" evidence="1">
    <location>
        <begin position="1430"/>
        <end position="1485"/>
    </location>
</feature>
<gene>
    <name evidence="2" type="ORF">RJ641_012843</name>
</gene>
<feature type="coiled-coil region" evidence="1">
    <location>
        <begin position="435"/>
        <end position="491"/>
    </location>
</feature>
<comment type="caution">
    <text evidence="2">The sequence shown here is derived from an EMBL/GenBank/DDBJ whole genome shotgun (WGS) entry which is preliminary data.</text>
</comment>
<dbReference type="Proteomes" id="UP001370490">
    <property type="component" value="Unassembled WGS sequence"/>
</dbReference>
<dbReference type="PANTHER" id="PTHR43939:SF68">
    <property type="entry name" value="CENTROSOMAL PROTEIN OF 290 KDA-LIKE"/>
    <property type="match status" value="1"/>
</dbReference>
<keyword evidence="3" id="KW-1185">Reference proteome</keyword>
<dbReference type="SUPFAM" id="SSF57997">
    <property type="entry name" value="Tropomyosin"/>
    <property type="match status" value="1"/>
</dbReference>
<feature type="coiled-coil region" evidence="1">
    <location>
        <begin position="1319"/>
        <end position="1353"/>
    </location>
</feature>
<reference evidence="2 3" key="1">
    <citation type="submission" date="2023-12" db="EMBL/GenBank/DDBJ databases">
        <title>A high-quality genome assembly for Dillenia turbinata (Dilleniales).</title>
        <authorList>
            <person name="Chanderbali A."/>
        </authorList>
    </citation>
    <scope>NUCLEOTIDE SEQUENCE [LARGE SCALE GENOMIC DNA]</scope>
    <source>
        <strain evidence="2">LSX21</strain>
        <tissue evidence="2">Leaf</tissue>
    </source>
</reference>
<name>A0AAN8Z2M3_9MAGN</name>
<dbReference type="PANTHER" id="PTHR43939">
    <property type="entry name" value="COILED-COIL DOMAIN-CONTAINING PROTEIN 158"/>
    <property type="match status" value="1"/>
</dbReference>
<keyword evidence="1" id="KW-0175">Coiled coil</keyword>
<evidence type="ECO:0000313" key="3">
    <source>
        <dbReference type="Proteomes" id="UP001370490"/>
    </source>
</evidence>
<feature type="coiled-coil region" evidence="1">
    <location>
        <begin position="236"/>
        <end position="409"/>
    </location>
</feature>
<feature type="coiled-coil region" evidence="1">
    <location>
        <begin position="608"/>
        <end position="729"/>
    </location>
</feature>
<feature type="coiled-coil region" evidence="1">
    <location>
        <begin position="1108"/>
        <end position="1156"/>
    </location>
</feature>
<sequence>MMDNNILANDSHRLENGVEVHYAGEEESKLMRELAVLCRRLKFVTSRQPLLNNNRKEAGDDFYAEVQDREGEVQISDGSLQQMMNESSKCIKSILDERLETEGAIRDLHAILSKKDHEIEDLHAKVSELSVPRDVVDSSVSSNDIEAIVDRMVASLAVVIGQGELMDDSLSSKISHVEKSISQLVEINNQFISYSNYLGQCLAEGESDFNVQDFGSIFWYAGEQILELRRKESEFVDNLRHSEDENRRLVEQIEENQLLLEKMKVDIERTKAELEQEKGKYANTKEKLSLAVTKGKALVQQRDLLKQSLAEKTNELEKCLIELKEKSTAVEAAELAKEELLKSENLISSLQQALSQRDEFMEKLEQVLSQTSTPEGLQPMDYVKRLEQLVDERNMLKDVSAQLQNLTAALHTINVPESLSSSNFEDRVSWLGESISHAKAEINRLQEEIAAVQEHAKAERNMLYDQAAVVREAANKEISRLTASLSTELQEKDYYRMELDELVVKHEKLVQQEHQVSLEKDQLVNVLLRASGISLDNEEGLCQSSYDVSVLVDKCLGRIIEKSDASFENSHVLAEQFEKIRSLLYIRDHELVLCEKILEEEMAEKLDLTNLSNELSMASQEITSLKVKNDALQKDLEKAEEKSALLREKLSMAVKKGKGLVQDRENLKLQIDEKNSEIEKLKLELKQLESAFGECRVQLNQLSVDVERIPQLEADLASIKEQRDQLSGDLERTPQLETDLSSIKEQRDQLEHFLVESNNVLQRVIEAIDGIAIPVDADFKEPVEKVNWLSKYVSECKASKVNAEKELENAKEEVSTVASKLAEVQSSIRSLEYALAVSEDNISRLSKEKRELEESSTLLEQELQKATNDASSHASKFSEASVAIKSLEDAISALIKEKENAHASRDFEATELEKVKREVTIHQTKLSEAHMTIKTMEEALSQLESHAALVAEEKSSAEMGRASLESEINKLKLDFDTQSKTLADAQETVKSLEKALVKAEQNSSLSVHEKESAEKELLALNSKVAACVDELNKMKEDFDAQSKILAGTQETVKSLEEALLKAEQNASISVHEKESVQQEVLALNFKLTACVDELSKMREDFDAQSKLLADTQGTVKSLEEALMEAEENASLLVHEKESAQQEVLELNSKLTACTNELAGTDGNFENRSLELLDHLNSLRKLDKDDHIFSMVKQNFKKKFERLRDMDLLLRNLETHFADVGRKSPQDHLVIEEDSHLSKLFSVDVENIMNLEMNNGEVTAADRDNIPLYLSKIVEGFHLKDKALAEKFERLSTLADEFFSHLLEELQATKDSIVVTVDQVESLKQNVETREKYMEALDKKIALLENDCAILLSACEDTTRELEAEVDNNPMELSFLAPDVGDVDRDAAEQHQIDDSSKYVKAADKLLFSARQVQTLVDHLRSEINVSVITIQELQDELNQSRMTSEKAIKERDQGQELVTRLEKDMEALRSLCSEMRLKLEDHKAKDDKLGEREAELSLLQNSLLRKEEVEQPLLSASQVKSLGDRINGNELSSAKLESADAEPNDSLYVKFSCILDNFDKLQDQIGLLSSEKKELQSALDAQLLETEHLKGEVANHLEVKQDLEKTQSELYDVEAGLEKIVLKFGGNGLAEDQNISGVKGILPVLEKMVMAIIMESENSKSKVEELGVKLLGSQNVVDELSNKVKILEDSIQNRSSPPDAIRDRSIFEATSSAAGSEISEIEDVGSLGKKAISPVPSAAHVRLMRKGSTDSTDHLVLNIDSESNRLINNVDTDEDKGHVFKSLNTSGLIPVQGKVIADRIDGIWVSSGRLLSSRPGARLGLIAYCLLLHLWLLGTIL</sequence>
<dbReference type="EMBL" id="JBAMMX010000019">
    <property type="protein sequence ID" value="KAK6922336.1"/>
    <property type="molecule type" value="Genomic_DNA"/>
</dbReference>
<feature type="coiled-coil region" evidence="1">
    <location>
        <begin position="793"/>
        <end position="1065"/>
    </location>
</feature>